<evidence type="ECO:0000313" key="4">
    <source>
        <dbReference type="Proteomes" id="UP000192940"/>
    </source>
</evidence>
<evidence type="ECO:0000259" key="2">
    <source>
        <dbReference type="Pfam" id="PF01370"/>
    </source>
</evidence>
<proteinExistence type="inferred from homology"/>
<dbReference type="InterPro" id="IPR036291">
    <property type="entry name" value="NAD(P)-bd_dom_sf"/>
</dbReference>
<sequence length="310" mass="33979">MKTVVTGGAGFIGSHLVNRLVSQSYEVHVIDNLTTGDPGRLHSEAVLHVTDVGSDQAATYIRLLKPDIVFHLAAQTDVQQSIKSPTADAYANIKGTINVLEACRAAKVRKIIFASSSEVYGNVAKDVLTEDDPVSPISFYSLSKLAAEQYIRLYKHFYGLEYTILRYSHVYGPRQTTNGEGGVIAVFGEQMSSGLPLSIFGDGTQTRDFIYVKDVVEANLAVIDLGHSDTLHVSTGQCTSVNRLVDIVRGQFTGDIHVNYLPAKPGDIAHSCLDNSKIMSMLNWKPEYTIEQGLMETTRYWSVSSNNDNV</sequence>
<dbReference type="EMBL" id="LT840184">
    <property type="protein sequence ID" value="SMF86077.1"/>
    <property type="molecule type" value="Genomic_DNA"/>
</dbReference>
<gene>
    <name evidence="3" type="ORF">SAMN05661091_3277</name>
</gene>
<comment type="similarity">
    <text evidence="1">Belongs to the NAD(P)-dependent epimerase/dehydratase family.</text>
</comment>
<dbReference type="Gene3D" id="3.40.50.720">
    <property type="entry name" value="NAD(P)-binding Rossmann-like Domain"/>
    <property type="match status" value="1"/>
</dbReference>
<organism evidence="3 4">
    <name type="scientific">Paenibacillus uliginis N3/975</name>
    <dbReference type="NCBI Taxonomy" id="1313296"/>
    <lineage>
        <taxon>Bacteria</taxon>
        <taxon>Bacillati</taxon>
        <taxon>Bacillota</taxon>
        <taxon>Bacilli</taxon>
        <taxon>Bacillales</taxon>
        <taxon>Paenibacillaceae</taxon>
        <taxon>Paenibacillus</taxon>
    </lineage>
</organism>
<dbReference type="InterPro" id="IPR001509">
    <property type="entry name" value="Epimerase_deHydtase"/>
</dbReference>
<accession>A0A1X7HG16</accession>
<protein>
    <submittedName>
        <fullName evidence="3">UDP-glucose 4-epimerase</fullName>
    </submittedName>
</protein>
<dbReference type="RefSeq" id="WP_208914150.1">
    <property type="nucleotide sequence ID" value="NZ_LT840184.1"/>
</dbReference>
<dbReference type="PANTHER" id="PTHR43000">
    <property type="entry name" value="DTDP-D-GLUCOSE 4,6-DEHYDRATASE-RELATED"/>
    <property type="match status" value="1"/>
</dbReference>
<dbReference type="AlphaFoldDB" id="A0A1X7HG16"/>
<evidence type="ECO:0000256" key="1">
    <source>
        <dbReference type="ARBA" id="ARBA00007637"/>
    </source>
</evidence>
<feature type="domain" description="NAD-dependent epimerase/dehydratase" evidence="2">
    <location>
        <begin position="4"/>
        <end position="225"/>
    </location>
</feature>
<dbReference type="Proteomes" id="UP000192940">
    <property type="component" value="Chromosome I"/>
</dbReference>
<evidence type="ECO:0000313" key="3">
    <source>
        <dbReference type="EMBL" id="SMF86077.1"/>
    </source>
</evidence>
<name>A0A1X7HG16_9BACL</name>
<dbReference type="SUPFAM" id="SSF51735">
    <property type="entry name" value="NAD(P)-binding Rossmann-fold domains"/>
    <property type="match status" value="1"/>
</dbReference>
<keyword evidence="4" id="KW-1185">Reference proteome</keyword>
<reference evidence="4" key="1">
    <citation type="submission" date="2017-04" db="EMBL/GenBank/DDBJ databases">
        <authorList>
            <person name="Varghese N."/>
            <person name="Submissions S."/>
        </authorList>
    </citation>
    <scope>NUCLEOTIDE SEQUENCE [LARGE SCALE GENOMIC DNA]</scope>
    <source>
        <strain evidence="4">N3/975</strain>
    </source>
</reference>
<dbReference type="STRING" id="1313296.SAMN05661091_3277"/>
<dbReference type="Gene3D" id="3.90.25.10">
    <property type="entry name" value="UDP-galactose 4-epimerase, domain 1"/>
    <property type="match status" value="1"/>
</dbReference>
<dbReference type="Pfam" id="PF01370">
    <property type="entry name" value="Epimerase"/>
    <property type="match status" value="1"/>
</dbReference>